<evidence type="ECO:0000256" key="11">
    <source>
        <dbReference type="SAM" id="Phobius"/>
    </source>
</evidence>
<evidence type="ECO:0000256" key="4">
    <source>
        <dbReference type="ARBA" id="ARBA00022448"/>
    </source>
</evidence>
<keyword evidence="4" id="KW-0813">Transport</keyword>
<proteinExistence type="inferred from homology"/>
<evidence type="ECO:0000256" key="5">
    <source>
        <dbReference type="ARBA" id="ARBA00022475"/>
    </source>
</evidence>
<evidence type="ECO:0000313" key="12">
    <source>
        <dbReference type="EMBL" id="NYF91715.1"/>
    </source>
</evidence>
<dbReference type="GO" id="GO:0005886">
    <property type="term" value="C:plasma membrane"/>
    <property type="evidence" value="ECO:0007669"/>
    <property type="project" value="UniProtKB-SubCell"/>
</dbReference>
<keyword evidence="5" id="KW-1003">Cell membrane</keyword>
<dbReference type="InterPro" id="IPR003849">
    <property type="entry name" value="Preprotein_translocase_YajC"/>
</dbReference>
<dbReference type="GO" id="GO:0015031">
    <property type="term" value="P:protein transport"/>
    <property type="evidence" value="ECO:0007669"/>
    <property type="project" value="UniProtKB-KW"/>
</dbReference>
<dbReference type="AlphaFoldDB" id="A0A852VNS7"/>
<dbReference type="Proteomes" id="UP000564385">
    <property type="component" value="Unassembled WGS sequence"/>
</dbReference>
<keyword evidence="8 11" id="KW-1133">Transmembrane helix</keyword>
<evidence type="ECO:0000256" key="3">
    <source>
        <dbReference type="ARBA" id="ARBA00014962"/>
    </source>
</evidence>
<dbReference type="PANTHER" id="PTHR33909:SF1">
    <property type="entry name" value="SEC TRANSLOCON ACCESSORY COMPLEX SUBUNIT YAJC"/>
    <property type="match status" value="1"/>
</dbReference>
<evidence type="ECO:0000256" key="1">
    <source>
        <dbReference type="ARBA" id="ARBA00004162"/>
    </source>
</evidence>
<comment type="similarity">
    <text evidence="2">Belongs to the YajC family.</text>
</comment>
<feature type="transmembrane region" description="Helical" evidence="11">
    <location>
        <begin position="12"/>
        <end position="33"/>
    </location>
</feature>
<comment type="caution">
    <text evidence="12">The sequence shown here is derived from an EMBL/GenBank/DDBJ whole genome shotgun (WGS) entry which is preliminary data.</text>
</comment>
<dbReference type="Pfam" id="PF02699">
    <property type="entry name" value="YajC"/>
    <property type="match status" value="1"/>
</dbReference>
<comment type="subcellular location">
    <subcellularLocation>
        <location evidence="1">Cell membrane</location>
        <topology evidence="1">Single-pass membrane protein</topology>
    </subcellularLocation>
</comment>
<dbReference type="PRINTS" id="PR01853">
    <property type="entry name" value="YAJCTRNLCASE"/>
</dbReference>
<dbReference type="NCBIfam" id="TIGR00739">
    <property type="entry name" value="yajC"/>
    <property type="match status" value="1"/>
</dbReference>
<name>A0A852VNS7_9BACT</name>
<gene>
    <name evidence="12" type="ORF">HDF08_003834</name>
</gene>
<keyword evidence="7" id="KW-0653">Protein transport</keyword>
<dbReference type="EMBL" id="JACCCU010000003">
    <property type="protein sequence ID" value="NYF91715.1"/>
    <property type="molecule type" value="Genomic_DNA"/>
</dbReference>
<evidence type="ECO:0000256" key="8">
    <source>
        <dbReference type="ARBA" id="ARBA00022989"/>
    </source>
</evidence>
<evidence type="ECO:0000256" key="6">
    <source>
        <dbReference type="ARBA" id="ARBA00022692"/>
    </source>
</evidence>
<keyword evidence="9" id="KW-0811">Translocation</keyword>
<dbReference type="PANTHER" id="PTHR33909">
    <property type="entry name" value="SEC TRANSLOCON ACCESSORY COMPLEX SUBUNIT YAJC"/>
    <property type="match status" value="1"/>
</dbReference>
<evidence type="ECO:0000313" key="13">
    <source>
        <dbReference type="Proteomes" id="UP000564385"/>
    </source>
</evidence>
<sequence>MFAMWLQSAMGGLGNLGSLALPILFFVVLYFLMIAPNQRKQKKWQEMLGQLKTGDRVTTNGGIRGTVLTVKDDLVILRVQPDGVKLEFVKSAIAAVTTDEQAA</sequence>
<evidence type="ECO:0000256" key="7">
    <source>
        <dbReference type="ARBA" id="ARBA00022927"/>
    </source>
</evidence>
<accession>A0A852VNS7</accession>
<evidence type="ECO:0000256" key="10">
    <source>
        <dbReference type="ARBA" id="ARBA00023136"/>
    </source>
</evidence>
<reference evidence="12 13" key="1">
    <citation type="submission" date="2020-07" db="EMBL/GenBank/DDBJ databases">
        <title>Genomic Encyclopedia of Type Strains, Phase IV (KMG-V): Genome sequencing to study the core and pangenomes of soil and plant-associated prokaryotes.</title>
        <authorList>
            <person name="Whitman W."/>
        </authorList>
    </citation>
    <scope>NUCLEOTIDE SEQUENCE [LARGE SCALE GENOMIC DNA]</scope>
    <source>
        <strain evidence="12 13">M8UP22</strain>
    </source>
</reference>
<protein>
    <recommendedName>
        <fullName evidence="3">Sec translocon accessory complex subunit YajC</fullName>
    </recommendedName>
</protein>
<dbReference type="SMART" id="SM01323">
    <property type="entry name" value="YajC"/>
    <property type="match status" value="1"/>
</dbReference>
<keyword evidence="6 11" id="KW-0812">Transmembrane</keyword>
<organism evidence="12 13">
    <name type="scientific">Tunturiibacter lichenicola</name>
    <dbReference type="NCBI Taxonomy" id="2051959"/>
    <lineage>
        <taxon>Bacteria</taxon>
        <taxon>Pseudomonadati</taxon>
        <taxon>Acidobacteriota</taxon>
        <taxon>Terriglobia</taxon>
        <taxon>Terriglobales</taxon>
        <taxon>Acidobacteriaceae</taxon>
        <taxon>Tunturiibacter</taxon>
    </lineage>
</organism>
<keyword evidence="10 11" id="KW-0472">Membrane</keyword>
<evidence type="ECO:0000256" key="2">
    <source>
        <dbReference type="ARBA" id="ARBA00006742"/>
    </source>
</evidence>
<evidence type="ECO:0000256" key="9">
    <source>
        <dbReference type="ARBA" id="ARBA00023010"/>
    </source>
</evidence>